<evidence type="ECO:0000313" key="1">
    <source>
        <dbReference type="EMBL" id="KAF3099465.1"/>
    </source>
</evidence>
<reference evidence="1 2" key="1">
    <citation type="submission" date="2019-06" db="EMBL/GenBank/DDBJ databases">
        <authorList>
            <person name="Palmer J.M."/>
        </authorList>
    </citation>
    <scope>NUCLEOTIDE SEQUENCE [LARGE SCALE GENOMIC DNA]</scope>
    <source>
        <strain evidence="1 2">TWF102</strain>
    </source>
</reference>
<sequence>MRRTAKPSRAVESLSTPELLARLDQIRVLYMQDPHLTSFRRSSTGGVVTWEGKQRTQVLRLLGNSVTE</sequence>
<dbReference type="Proteomes" id="UP000475325">
    <property type="component" value="Unassembled WGS sequence"/>
</dbReference>
<accession>A0A7C8NPT5</accession>
<dbReference type="EMBL" id="WIQW01000028">
    <property type="protein sequence ID" value="KAF3099465.1"/>
    <property type="molecule type" value="Genomic_DNA"/>
</dbReference>
<dbReference type="AlphaFoldDB" id="A0A7C8NPT5"/>
<protein>
    <submittedName>
        <fullName evidence="1">Uncharacterized protein</fullName>
    </submittedName>
</protein>
<proteinExistence type="predicted"/>
<organism evidence="1 2">
    <name type="scientific">Orbilia oligospora</name>
    <name type="common">Nematode-trapping fungus</name>
    <name type="synonym">Arthrobotrys oligospora</name>
    <dbReference type="NCBI Taxonomy" id="2813651"/>
    <lineage>
        <taxon>Eukaryota</taxon>
        <taxon>Fungi</taxon>
        <taxon>Dikarya</taxon>
        <taxon>Ascomycota</taxon>
        <taxon>Pezizomycotina</taxon>
        <taxon>Orbiliomycetes</taxon>
        <taxon>Orbiliales</taxon>
        <taxon>Orbiliaceae</taxon>
        <taxon>Orbilia</taxon>
    </lineage>
</organism>
<evidence type="ECO:0000313" key="2">
    <source>
        <dbReference type="Proteomes" id="UP000475325"/>
    </source>
</evidence>
<name>A0A7C8NPT5_ORBOL</name>
<comment type="caution">
    <text evidence="1">The sequence shown here is derived from an EMBL/GenBank/DDBJ whole genome shotgun (WGS) entry which is preliminary data.</text>
</comment>
<gene>
    <name evidence="1" type="ORF">TWF102_005441</name>
</gene>